<feature type="transmembrane region" description="Helical" evidence="2">
    <location>
        <begin position="12"/>
        <end position="31"/>
    </location>
</feature>
<keyword evidence="4" id="KW-1185">Reference proteome</keyword>
<keyword evidence="2" id="KW-0472">Membrane</keyword>
<evidence type="ECO:0000313" key="3">
    <source>
        <dbReference type="EMBL" id="MCR6546749.1"/>
    </source>
</evidence>
<evidence type="ECO:0000256" key="1">
    <source>
        <dbReference type="SAM" id="MobiDB-lite"/>
    </source>
</evidence>
<evidence type="ECO:0000256" key="2">
    <source>
        <dbReference type="SAM" id="Phobius"/>
    </source>
</evidence>
<comment type="caution">
    <text evidence="3">The sequence shown here is derived from an EMBL/GenBank/DDBJ whole genome shotgun (WGS) entry which is preliminary data.</text>
</comment>
<protein>
    <submittedName>
        <fullName evidence="3">Type 4a pilus biogenesis protein PilO</fullName>
    </submittedName>
</protein>
<gene>
    <name evidence="3" type="primary">pilO</name>
    <name evidence="3" type="ORF">NVS47_14720</name>
</gene>
<evidence type="ECO:0000313" key="4">
    <source>
        <dbReference type="Proteomes" id="UP001524944"/>
    </source>
</evidence>
<reference evidence="3 4" key="1">
    <citation type="submission" date="2022-08" db="EMBL/GenBank/DDBJ databases">
        <title>Proteogenomics of the novel Dehalobacterium formicoaceticum strain EZ94 highlights a key role of methyltransferases during anaerobic dichloromethane degradation.</title>
        <authorList>
            <person name="Wasmund K."/>
        </authorList>
    </citation>
    <scope>NUCLEOTIDE SEQUENCE [LARGE SCALE GENOMIC DNA]</scope>
    <source>
        <strain evidence="3 4">EZ94</strain>
    </source>
</reference>
<name>A0ABT1Y787_9FIRM</name>
<dbReference type="InterPro" id="IPR007445">
    <property type="entry name" value="PilO"/>
</dbReference>
<feature type="compositionally biased region" description="Polar residues" evidence="1">
    <location>
        <begin position="175"/>
        <end position="190"/>
    </location>
</feature>
<proteinExistence type="predicted"/>
<dbReference type="Gene3D" id="3.30.70.60">
    <property type="match status" value="1"/>
</dbReference>
<feature type="compositionally biased region" description="Low complexity" evidence="1">
    <location>
        <begin position="306"/>
        <end position="322"/>
    </location>
</feature>
<feature type="compositionally biased region" description="Basic and acidic residues" evidence="1">
    <location>
        <begin position="350"/>
        <end position="363"/>
    </location>
</feature>
<dbReference type="Pfam" id="PF04350">
    <property type="entry name" value="PilO"/>
    <property type="match status" value="1"/>
</dbReference>
<dbReference type="RefSeq" id="WP_257914024.1">
    <property type="nucleotide sequence ID" value="NZ_JANPWE010000011.1"/>
</dbReference>
<sequence>MIMLESLSKREKNLINILLAFILIALIYWGFGRVLFPKYAVVAHEIEGKKSELEETRALIAMLPNLEEEYLQLKEDADRLKIPMNTEVRNGINYYFIGQHAVDNNIIITQVNPKPLDSNQAVLKIPFEIRVRGYYQDIVNFIRLVEQDMPNTSELLSLQLHPYVEDEETKDTAKNQKTTNDNADKTSQGNKENVEKEEKKESKDTSPADYQDPVIVGNNPVVVGVLNIVTYMVRSPENLQLAQESIPLGRFDAFNPTVDIPSNPVGTVGMEESETVVTDENLSAPEMDPIFDDSGDPFATKSSILSAAAPSASAKPKGAAGPEIETEKEGKTPTAPVNKEKASSPVPEVFVKETGDYSFPVRE</sequence>
<dbReference type="Proteomes" id="UP001524944">
    <property type="component" value="Unassembled WGS sequence"/>
</dbReference>
<organism evidence="3 4">
    <name type="scientific">Dehalobacterium formicoaceticum</name>
    <dbReference type="NCBI Taxonomy" id="51515"/>
    <lineage>
        <taxon>Bacteria</taxon>
        <taxon>Bacillati</taxon>
        <taxon>Bacillota</taxon>
        <taxon>Clostridia</taxon>
        <taxon>Eubacteriales</taxon>
        <taxon>Peptococcaceae</taxon>
        <taxon>Dehalobacterium</taxon>
    </lineage>
</organism>
<keyword evidence="2" id="KW-1133">Transmembrane helix</keyword>
<feature type="region of interest" description="Disordered" evidence="1">
    <location>
        <begin position="166"/>
        <end position="214"/>
    </location>
</feature>
<feature type="compositionally biased region" description="Basic and acidic residues" evidence="1">
    <location>
        <begin position="192"/>
        <end position="206"/>
    </location>
</feature>
<dbReference type="EMBL" id="JANPWE010000011">
    <property type="protein sequence ID" value="MCR6546749.1"/>
    <property type="molecule type" value="Genomic_DNA"/>
</dbReference>
<accession>A0ABT1Y787</accession>
<keyword evidence="2" id="KW-0812">Transmembrane</keyword>
<feature type="region of interest" description="Disordered" evidence="1">
    <location>
        <begin position="303"/>
        <end position="363"/>
    </location>
</feature>
<dbReference type="InterPro" id="IPR014717">
    <property type="entry name" value="Transl_elong_EF1B/ribsomal_bS6"/>
</dbReference>